<evidence type="ECO:0000313" key="4">
    <source>
        <dbReference type="EMBL" id="TBU62501.1"/>
    </source>
</evidence>
<keyword evidence="5" id="KW-1185">Reference proteome</keyword>
<organism evidence="4 5">
    <name type="scientific">Dichomitus squalens</name>
    <dbReference type="NCBI Taxonomy" id="114155"/>
    <lineage>
        <taxon>Eukaryota</taxon>
        <taxon>Fungi</taxon>
        <taxon>Dikarya</taxon>
        <taxon>Basidiomycota</taxon>
        <taxon>Agaricomycotina</taxon>
        <taxon>Agaricomycetes</taxon>
        <taxon>Polyporales</taxon>
        <taxon>Polyporaceae</taxon>
        <taxon>Dichomitus</taxon>
    </lineage>
</organism>
<dbReference type="PANTHER" id="PTHR10622">
    <property type="entry name" value="HET DOMAIN-CONTAINING PROTEIN"/>
    <property type="match status" value="1"/>
</dbReference>
<dbReference type="Pfam" id="PF06985">
    <property type="entry name" value="HET"/>
    <property type="match status" value="1"/>
</dbReference>
<reference evidence="4 5" key="1">
    <citation type="submission" date="2019-01" db="EMBL/GenBank/DDBJ databases">
        <title>Draft genome sequences of three monokaryotic isolates of the white-rot basidiomycete fungus Dichomitus squalens.</title>
        <authorList>
            <consortium name="DOE Joint Genome Institute"/>
            <person name="Lopez S.C."/>
            <person name="Andreopoulos B."/>
            <person name="Pangilinan J."/>
            <person name="Lipzen A."/>
            <person name="Riley R."/>
            <person name="Ahrendt S."/>
            <person name="Ng V."/>
            <person name="Barry K."/>
            <person name="Daum C."/>
            <person name="Grigoriev I.V."/>
            <person name="Hilden K.S."/>
            <person name="Makela M.R."/>
            <person name="de Vries R.P."/>
        </authorList>
    </citation>
    <scope>NUCLEOTIDE SEQUENCE [LARGE SCALE GENOMIC DNA]</scope>
    <source>
        <strain evidence="4 5">CBS 464.89</strain>
    </source>
</reference>
<feature type="region of interest" description="Disordered" evidence="1">
    <location>
        <begin position="611"/>
        <end position="647"/>
    </location>
</feature>
<accession>A0A4Q9Q646</accession>
<feature type="domain" description="Heterokaryon incompatibility" evidence="2">
    <location>
        <begin position="24"/>
        <end position="128"/>
    </location>
</feature>
<dbReference type="AlphaFoldDB" id="A0A4Q9Q646"/>
<evidence type="ECO:0000256" key="1">
    <source>
        <dbReference type="SAM" id="MobiDB-lite"/>
    </source>
</evidence>
<dbReference type="Proteomes" id="UP000292082">
    <property type="component" value="Unassembled WGS sequence"/>
</dbReference>
<dbReference type="EMBL" id="ML145093">
    <property type="protein sequence ID" value="TBU62501.1"/>
    <property type="molecule type" value="Genomic_DNA"/>
</dbReference>
<evidence type="ECO:0000259" key="2">
    <source>
        <dbReference type="Pfam" id="PF06985"/>
    </source>
</evidence>
<feature type="compositionally biased region" description="Basic and acidic residues" evidence="1">
    <location>
        <begin position="626"/>
        <end position="647"/>
    </location>
</feature>
<feature type="compositionally biased region" description="Polar residues" evidence="1">
    <location>
        <begin position="611"/>
        <end position="620"/>
    </location>
</feature>
<name>A0A4Q9Q646_9APHY</name>
<proteinExistence type="predicted"/>
<dbReference type="InterPro" id="IPR058525">
    <property type="entry name" value="DUF8212"/>
</dbReference>
<dbReference type="PANTHER" id="PTHR10622:SF10">
    <property type="entry name" value="HET DOMAIN-CONTAINING PROTEIN"/>
    <property type="match status" value="1"/>
</dbReference>
<protein>
    <submittedName>
        <fullName evidence="4">HET-domain-containing protein</fullName>
    </submittedName>
</protein>
<sequence length="647" mass="73205">MPLRLLHTRTLKFQEFHNPHSVDYAILSHVWDKDGEQSYQEVLDAIRQEHTSSGSSTDSRICEKIRRFCERAAEDGYEWAWIDSCCIDQSSSSEVSESINSMYNLYRHASQCYVFLRDVDDDDDPRQRASQFRRSEWFRRGWTLQELIAPAVLVFLSKTWTPVGTKDSLARVVQQITKIDAGVLKGYVPLATIPVGVRMSWAANRDTTREEDKAYSLLGIFGIHMTPIYGEGHRAFVRLQRAILEHIPDDTLLGWGRTLYLNTPPDFGLLSSDHTFANHELGFYAPSPQLFKPTGDLKPIPQSALIMLLGLSSESPYPTIYANTRHGVSAHLPLLYVRHEDHPIDIALGFLPCLDSRNRLLAVILRRSASDPNQLVVGSYTSQNPGVERYFRTVRIDYAALKFWMMYTNSTPRVESLYILPHDPLYRSDPRSDIGRHPAPHRGKCSIIVPSWRKASLAKQGIVVQQTAIDDSSLHPEWCSRRHIIVLSRAGMGAVRIILGFCEHCKPSEIAEPRDFKVWPGFRLQLQSCPDPYDPASLEHDATIGSCRFSPHPSGKTDDGTHVHLWPSGHSGESVMEFTLADQSMRLSLTFPTSRQGLVLTVDVDFRENGFPTTPTNSFVDSIDEPAQKRERDGEGDSDVSRHLCAY</sequence>
<evidence type="ECO:0000259" key="3">
    <source>
        <dbReference type="Pfam" id="PF26640"/>
    </source>
</evidence>
<dbReference type="InterPro" id="IPR010730">
    <property type="entry name" value="HET"/>
</dbReference>
<gene>
    <name evidence="4" type="ORF">BD310DRAFT_918536</name>
</gene>
<feature type="domain" description="DUF8212" evidence="3">
    <location>
        <begin position="234"/>
        <end position="339"/>
    </location>
</feature>
<evidence type="ECO:0000313" key="5">
    <source>
        <dbReference type="Proteomes" id="UP000292082"/>
    </source>
</evidence>
<dbReference type="Pfam" id="PF26640">
    <property type="entry name" value="DUF8212"/>
    <property type="match status" value="1"/>
</dbReference>